<comment type="caution">
    <text evidence="3">The sequence shown here is derived from an EMBL/GenBank/DDBJ whole genome shotgun (WGS) entry which is preliminary data.</text>
</comment>
<organism evidence="3 4">
    <name type="scientific">Schizothecium vesticola</name>
    <dbReference type="NCBI Taxonomy" id="314040"/>
    <lineage>
        <taxon>Eukaryota</taxon>
        <taxon>Fungi</taxon>
        <taxon>Dikarya</taxon>
        <taxon>Ascomycota</taxon>
        <taxon>Pezizomycotina</taxon>
        <taxon>Sordariomycetes</taxon>
        <taxon>Sordariomycetidae</taxon>
        <taxon>Sordariales</taxon>
        <taxon>Schizotheciaceae</taxon>
        <taxon>Schizothecium</taxon>
    </lineage>
</organism>
<dbReference type="InterPro" id="IPR055528">
    <property type="entry name" value="DUF7102"/>
</dbReference>
<name>A0AA40K2L2_9PEZI</name>
<gene>
    <name evidence="3" type="ORF">B0T18DRAFT_430856</name>
</gene>
<evidence type="ECO:0000313" key="3">
    <source>
        <dbReference type="EMBL" id="KAK0743611.1"/>
    </source>
</evidence>
<evidence type="ECO:0000313" key="4">
    <source>
        <dbReference type="Proteomes" id="UP001172155"/>
    </source>
</evidence>
<protein>
    <recommendedName>
        <fullName evidence="2">DUF7102 domain-containing protein</fullName>
    </recommendedName>
</protein>
<dbReference type="AlphaFoldDB" id="A0AA40K2L2"/>
<feature type="region of interest" description="Disordered" evidence="1">
    <location>
        <begin position="243"/>
        <end position="265"/>
    </location>
</feature>
<proteinExistence type="predicted"/>
<keyword evidence="4" id="KW-1185">Reference proteome</keyword>
<feature type="domain" description="DUF7102" evidence="2">
    <location>
        <begin position="722"/>
        <end position="881"/>
    </location>
</feature>
<dbReference type="EMBL" id="JAUKUD010000005">
    <property type="protein sequence ID" value="KAK0743611.1"/>
    <property type="molecule type" value="Genomic_DNA"/>
</dbReference>
<evidence type="ECO:0000259" key="2">
    <source>
        <dbReference type="Pfam" id="PF23394"/>
    </source>
</evidence>
<reference evidence="3" key="1">
    <citation type="submission" date="2023-06" db="EMBL/GenBank/DDBJ databases">
        <title>Genome-scale phylogeny and comparative genomics of the fungal order Sordariales.</title>
        <authorList>
            <consortium name="Lawrence Berkeley National Laboratory"/>
            <person name="Hensen N."/>
            <person name="Bonometti L."/>
            <person name="Westerberg I."/>
            <person name="Brannstrom I.O."/>
            <person name="Guillou S."/>
            <person name="Cros-Aarteil S."/>
            <person name="Calhoun S."/>
            <person name="Haridas S."/>
            <person name="Kuo A."/>
            <person name="Mondo S."/>
            <person name="Pangilinan J."/>
            <person name="Riley R."/>
            <person name="LaButti K."/>
            <person name="Andreopoulos B."/>
            <person name="Lipzen A."/>
            <person name="Chen C."/>
            <person name="Yanf M."/>
            <person name="Daum C."/>
            <person name="Ng V."/>
            <person name="Clum A."/>
            <person name="Steindorff A."/>
            <person name="Ohm R."/>
            <person name="Martin F."/>
            <person name="Silar P."/>
            <person name="Natvig D."/>
            <person name="Lalanne C."/>
            <person name="Gautier V."/>
            <person name="Ament-velasquez S.L."/>
            <person name="Kruys A."/>
            <person name="Hutchinson M.I."/>
            <person name="Powell A.J."/>
            <person name="Barry K."/>
            <person name="Miller A.N."/>
            <person name="Grigoriev I.V."/>
            <person name="Debuchy R."/>
            <person name="Gladieux P."/>
            <person name="Thoren M.H."/>
            <person name="Johannesson H."/>
        </authorList>
    </citation>
    <scope>NUCLEOTIDE SEQUENCE</scope>
    <source>
        <strain evidence="3">SMH3187-1</strain>
    </source>
</reference>
<sequence length="892" mass="98705">MDCKTGDDLIDLKESLSALPESTEWSTSDLEPDEYARYNDLTVDSLQDPWPACFDDYVLATLSPVEGECLIEVEGLRECLFREVIPAPEQLQMSAPSLKLIQEACKSVAEPDVAGLMAELRSTLSSEPKPVSKFDVPVLRTDHESDCRQLARRIVLFRKDQLADHRLPLHPVNEEMGESLEFSVKAKRGDEAVMKAVARDSLEMMRETFAFLSQCLKADLAEVDKRAFLDEAYTYKGVRSREHLTPPLSPQLQPSEECFGPDDETCDIPVSSSDNDAALAVELEAAESNIFNDDIQFWAKAVSQQIPSPERYNDLGIAAMIKAGELSGPSPFSSPKPPPRSLKMDMPLLPNSSNSKDENPIQVLTAGDLAQAKAFIDSSDTVSAGPGDHDEQFAEFLRSKAAAIMRSAEQEKLQPLDATLRMPVRVMDFSLPAPDWGTCPWKPADMFRWIQKGTDTVWQSPKWPANKLAEQAMVWRPLAHMDKMIAVTESLDCDPRVFNTFLGRPSENEVMMSEDLVEKNQGLVFRRPRDDCDSEIDVEEDMYQSLDSPSMPHGHLFQPELYEPELYPPEKQHGLLLDEPPRTQPTPSSDTMALQSLRLPAAQTPIPLHDLSTLLKARKRSLDEMQQQRRPEIGSTNLLAGFLEQHVDSTPLISNFIQISSAHKKPKLTNSSFFSSPTPPTVGQATLPTKLNKDEAARLMPPPPKPVPAFSPPITPPTTPPKVIVSFALSRHLIQHIKAALPSLILIERNYTAHPTTDTAMDEADMTISPATGLLFTTMVKLRQKPLPDSSTGGSRSSPFRHLITTVAARYERLIVLVSESNKHSETMNPLSRSDAKALAEAQGFAAAAVADTDVQLLYVGGGVETLARWAAHVVCRYAHEAAAEQRLVLAV</sequence>
<dbReference type="Proteomes" id="UP001172155">
    <property type="component" value="Unassembled WGS sequence"/>
</dbReference>
<accession>A0AA40K2L2</accession>
<evidence type="ECO:0000256" key="1">
    <source>
        <dbReference type="SAM" id="MobiDB-lite"/>
    </source>
</evidence>
<dbReference type="Pfam" id="PF23394">
    <property type="entry name" value="DUF7102"/>
    <property type="match status" value="1"/>
</dbReference>